<dbReference type="PANTHER" id="PTHR48014:SF21">
    <property type="entry name" value="SERINE_THREONINE-PROTEIN KINASE FRAY2"/>
    <property type="match status" value="1"/>
</dbReference>
<dbReference type="GO" id="GO:0043539">
    <property type="term" value="F:protein serine/threonine kinase activator activity"/>
    <property type="evidence" value="ECO:0007669"/>
    <property type="project" value="InterPro"/>
</dbReference>
<feature type="binding site" evidence="2">
    <location>
        <position position="79"/>
    </location>
    <ligand>
        <name>ATP</name>
        <dbReference type="ChEBI" id="CHEBI:30616"/>
    </ligand>
</feature>
<dbReference type="AlphaFoldDB" id="A0AAW1RBS8"/>
<keyword evidence="2" id="KW-0547">Nucleotide-binding</keyword>
<dbReference type="InterPro" id="IPR047173">
    <property type="entry name" value="STRAD_A/B-like"/>
</dbReference>
<evidence type="ECO:0000256" key="2">
    <source>
        <dbReference type="PROSITE-ProRule" id="PRU10141"/>
    </source>
</evidence>
<dbReference type="InterPro" id="IPR017441">
    <property type="entry name" value="Protein_kinase_ATP_BS"/>
</dbReference>
<keyword evidence="2" id="KW-0067">ATP-binding</keyword>
<sequence length="673" mass="73482">MDGVAWMERTRSRSFTQKGRTNSVDFTKLGQPRDPALEEKLRYPCDATAYELGQEIGKGASAVVYKATVKATQEVVALKLLNLEKFGSNLDIIIKETATMHDQRHPNVLPLFCSFVSGDSLWMVMPFLSGGSVMKLLHSVAAEGFDEVAVASMMKAALEGLNYMHIHGRIHRDIKAENILIDDAGKVMLADFGVAATLERSDSLASCSTPSGVLSTQPSLDSSSPTTVLGSSSSSSSLTSRNSLPRDPSWSHKQYLARNTFCGTPCFMAPEVMEQTIGYDFSADIWSFGITLYEVATGKAPLANMSLTQVILTTVHDEAPVLPNKNGRRYSDALQDLIGKCLSKDPQERPPAAELLRHRFWKIARDADYLQKNVLQPAAASNGGQPDKPQKFLDRVKSLRTMHSAGHNKPPSKAVSFPSGSQGGGSPARQGSGCQDATMSGDVANAIALLKKLTKVNTKKKHSKPFLPMTALQDAKGICFCIVHKKQNLCAVTGQGNGFMIAKQSAKNGKSASETSRRQWTAPCYFDINVGELNPDFEHDFVELAIVIPDDYAYDCFRVPAAKLGGRCVYTKGSKHCSEVIGYACVEGQCFEWPLDGSHITINDAANGRLFGRSIRADEVLDGGVRAPCEFEALYKLLSTMATPTQNRSEQALLHMEDQGATMLFRMPHWLYD</sequence>
<comment type="caution">
    <text evidence="5">The sequence shown here is derived from an EMBL/GenBank/DDBJ whole genome shotgun (WGS) entry which is preliminary data.</text>
</comment>
<evidence type="ECO:0000259" key="4">
    <source>
        <dbReference type="PROSITE" id="PS50011"/>
    </source>
</evidence>
<dbReference type="InterPro" id="IPR007461">
    <property type="entry name" value="Ysc84_actin-binding"/>
</dbReference>
<comment type="similarity">
    <text evidence="1">Belongs to the protein kinase superfamily. STE Ser/Thr protein kinase family. STE20 subfamily.</text>
</comment>
<dbReference type="Gene3D" id="3.30.200.20">
    <property type="entry name" value="Phosphorylase Kinase, domain 1"/>
    <property type="match status" value="1"/>
</dbReference>
<evidence type="ECO:0000256" key="3">
    <source>
        <dbReference type="SAM" id="MobiDB-lite"/>
    </source>
</evidence>
<feature type="region of interest" description="Disordered" evidence="3">
    <location>
        <begin position="213"/>
        <end position="249"/>
    </location>
</feature>
<dbReference type="Pfam" id="PF04366">
    <property type="entry name" value="Ysc84"/>
    <property type="match status" value="1"/>
</dbReference>
<dbReference type="InterPro" id="IPR011009">
    <property type="entry name" value="Kinase-like_dom_sf"/>
</dbReference>
<proteinExistence type="inferred from homology"/>
<reference evidence="5 6" key="1">
    <citation type="journal article" date="2024" name="Nat. Commun.">
        <title>Phylogenomics reveals the evolutionary origins of lichenization in chlorophyte algae.</title>
        <authorList>
            <person name="Puginier C."/>
            <person name="Libourel C."/>
            <person name="Otte J."/>
            <person name="Skaloud P."/>
            <person name="Haon M."/>
            <person name="Grisel S."/>
            <person name="Petersen M."/>
            <person name="Berrin J.G."/>
            <person name="Delaux P.M."/>
            <person name="Dal Grande F."/>
            <person name="Keller J."/>
        </authorList>
    </citation>
    <scope>NUCLEOTIDE SEQUENCE [LARGE SCALE GENOMIC DNA]</scope>
    <source>
        <strain evidence="5 6">SAG 2145</strain>
    </source>
</reference>
<evidence type="ECO:0000313" key="5">
    <source>
        <dbReference type="EMBL" id="KAK9830786.1"/>
    </source>
</evidence>
<dbReference type="SMART" id="SM00220">
    <property type="entry name" value="S_TKc"/>
    <property type="match status" value="1"/>
</dbReference>
<feature type="domain" description="Protein kinase" evidence="4">
    <location>
        <begin position="50"/>
        <end position="361"/>
    </location>
</feature>
<accession>A0AAW1RBS8</accession>
<feature type="compositionally biased region" description="Low complexity" evidence="3">
    <location>
        <begin position="222"/>
        <end position="243"/>
    </location>
</feature>
<dbReference type="GO" id="GO:0005524">
    <property type="term" value="F:ATP binding"/>
    <property type="evidence" value="ECO:0007669"/>
    <property type="project" value="UniProtKB-UniRule"/>
</dbReference>
<gene>
    <name evidence="5" type="ORF">WJX74_007073</name>
</gene>
<dbReference type="PROSITE" id="PS00107">
    <property type="entry name" value="PROTEIN_KINASE_ATP"/>
    <property type="match status" value="1"/>
</dbReference>
<dbReference type="Gene3D" id="1.10.510.10">
    <property type="entry name" value="Transferase(Phosphotransferase) domain 1"/>
    <property type="match status" value="1"/>
</dbReference>
<dbReference type="PANTHER" id="PTHR48014">
    <property type="entry name" value="SERINE/THREONINE-PROTEIN KINASE FRAY2"/>
    <property type="match status" value="1"/>
</dbReference>
<dbReference type="EMBL" id="JALJOS010000015">
    <property type="protein sequence ID" value="KAK9830786.1"/>
    <property type="molecule type" value="Genomic_DNA"/>
</dbReference>
<evidence type="ECO:0000256" key="1">
    <source>
        <dbReference type="ARBA" id="ARBA00008874"/>
    </source>
</evidence>
<dbReference type="PROSITE" id="PS50011">
    <property type="entry name" value="PROTEIN_KINASE_DOM"/>
    <property type="match status" value="1"/>
</dbReference>
<dbReference type="Proteomes" id="UP001438707">
    <property type="component" value="Unassembled WGS sequence"/>
</dbReference>
<dbReference type="SUPFAM" id="SSF56112">
    <property type="entry name" value="Protein kinase-like (PK-like)"/>
    <property type="match status" value="1"/>
</dbReference>
<keyword evidence="6" id="KW-1185">Reference proteome</keyword>
<feature type="region of interest" description="Disordered" evidence="3">
    <location>
        <begin position="402"/>
        <end position="437"/>
    </location>
</feature>
<evidence type="ECO:0000313" key="6">
    <source>
        <dbReference type="Proteomes" id="UP001438707"/>
    </source>
</evidence>
<dbReference type="GO" id="GO:0004672">
    <property type="term" value="F:protein kinase activity"/>
    <property type="evidence" value="ECO:0007669"/>
    <property type="project" value="InterPro"/>
</dbReference>
<name>A0AAW1RBS8_9CHLO</name>
<organism evidence="5 6">
    <name type="scientific">Apatococcus lobatus</name>
    <dbReference type="NCBI Taxonomy" id="904363"/>
    <lineage>
        <taxon>Eukaryota</taxon>
        <taxon>Viridiplantae</taxon>
        <taxon>Chlorophyta</taxon>
        <taxon>core chlorophytes</taxon>
        <taxon>Trebouxiophyceae</taxon>
        <taxon>Chlorellales</taxon>
        <taxon>Chlorellaceae</taxon>
        <taxon>Apatococcus</taxon>
    </lineage>
</organism>
<dbReference type="Pfam" id="PF00069">
    <property type="entry name" value="Pkinase"/>
    <property type="match status" value="2"/>
</dbReference>
<protein>
    <recommendedName>
        <fullName evidence="4">Protein kinase domain-containing protein</fullName>
    </recommendedName>
</protein>
<dbReference type="InterPro" id="IPR000719">
    <property type="entry name" value="Prot_kinase_dom"/>
</dbReference>